<feature type="compositionally biased region" description="Low complexity" evidence="1">
    <location>
        <begin position="52"/>
        <end position="68"/>
    </location>
</feature>
<name>A0A914HK80_GLORO</name>
<accession>A0A914HK80</accession>
<keyword evidence="2" id="KW-1185">Reference proteome</keyword>
<dbReference type="WBParaSite" id="Gr19_v10_g17632.t1">
    <property type="protein sequence ID" value="Gr19_v10_g17632.t1"/>
    <property type="gene ID" value="Gr19_v10_g17632"/>
</dbReference>
<feature type="compositionally biased region" description="Basic residues" evidence="1">
    <location>
        <begin position="10"/>
        <end position="20"/>
    </location>
</feature>
<dbReference type="Proteomes" id="UP000887572">
    <property type="component" value="Unplaced"/>
</dbReference>
<evidence type="ECO:0000313" key="2">
    <source>
        <dbReference type="Proteomes" id="UP000887572"/>
    </source>
</evidence>
<dbReference type="AlphaFoldDB" id="A0A914HK80"/>
<reference evidence="3" key="1">
    <citation type="submission" date="2022-11" db="UniProtKB">
        <authorList>
            <consortium name="WormBaseParasite"/>
        </authorList>
    </citation>
    <scope>IDENTIFICATION</scope>
</reference>
<feature type="compositionally biased region" description="Basic residues" evidence="1">
    <location>
        <begin position="119"/>
        <end position="138"/>
    </location>
</feature>
<evidence type="ECO:0000313" key="3">
    <source>
        <dbReference type="WBParaSite" id="Gr19_v10_g17632.t1"/>
    </source>
</evidence>
<sequence length="215" mass="23177">MMASLGWVHERKKERKKERKRGHDDEKHSLPPAQHNDGDALRAWGALPTNCSPSSRSSSGVSTADSASLDGGGGARRMTNGGIVDDAGCKPAPPAALVKEGRGRKRLAGNGPNDGVPPLRKRRRVGPRIGPRRKRRAQPAKGQGKGRQTEAAAQVLLEHGGVSPSSLKMALIRVPEQAQQLIADRSKRSIYRRMLQLLGHCGIKTPKRMDDECGA</sequence>
<proteinExistence type="predicted"/>
<organism evidence="2 3">
    <name type="scientific">Globodera rostochiensis</name>
    <name type="common">Golden nematode worm</name>
    <name type="synonym">Heterodera rostochiensis</name>
    <dbReference type="NCBI Taxonomy" id="31243"/>
    <lineage>
        <taxon>Eukaryota</taxon>
        <taxon>Metazoa</taxon>
        <taxon>Ecdysozoa</taxon>
        <taxon>Nematoda</taxon>
        <taxon>Chromadorea</taxon>
        <taxon>Rhabditida</taxon>
        <taxon>Tylenchina</taxon>
        <taxon>Tylenchomorpha</taxon>
        <taxon>Tylenchoidea</taxon>
        <taxon>Heteroderidae</taxon>
        <taxon>Heteroderinae</taxon>
        <taxon>Globodera</taxon>
    </lineage>
</organism>
<protein>
    <submittedName>
        <fullName evidence="3">Uncharacterized protein</fullName>
    </submittedName>
</protein>
<evidence type="ECO:0000256" key="1">
    <source>
        <dbReference type="SAM" id="MobiDB-lite"/>
    </source>
</evidence>
<feature type="region of interest" description="Disordered" evidence="1">
    <location>
        <begin position="1"/>
        <end position="150"/>
    </location>
</feature>